<reference evidence="7 8" key="1">
    <citation type="submission" date="2024-10" db="EMBL/GenBank/DDBJ databases">
        <title>Updated reference genomes for cyclostephanoid diatoms.</title>
        <authorList>
            <person name="Roberts W.R."/>
            <person name="Alverson A.J."/>
        </authorList>
    </citation>
    <scope>NUCLEOTIDE SEQUENCE [LARGE SCALE GENOMIC DNA]</scope>
    <source>
        <strain evidence="7 8">AJA276-08</strain>
    </source>
</reference>
<dbReference type="EMBL" id="JALLAZ020001762">
    <property type="protein sequence ID" value="KAL3764904.1"/>
    <property type="molecule type" value="Genomic_DNA"/>
</dbReference>
<feature type="coiled-coil region" evidence="4">
    <location>
        <begin position="279"/>
        <end position="306"/>
    </location>
</feature>
<keyword evidence="2" id="KW-0813">Transport</keyword>
<dbReference type="InterPro" id="IPR025574">
    <property type="entry name" value="Nucleoporin_FG_rpt"/>
</dbReference>
<dbReference type="PANTHER" id="PTHR13000:SF0">
    <property type="entry name" value="NUCLEOPORIN P54"/>
    <property type="match status" value="1"/>
</dbReference>
<comment type="caution">
    <text evidence="7">The sequence shown here is derived from an EMBL/GenBank/DDBJ whole genome shotgun (WGS) entry which is preliminary data.</text>
</comment>
<keyword evidence="3" id="KW-0539">Nucleus</keyword>
<evidence type="ECO:0000313" key="8">
    <source>
        <dbReference type="Proteomes" id="UP001530315"/>
    </source>
</evidence>
<protein>
    <recommendedName>
        <fullName evidence="6">Nucleoporin Nup54 alpha-helical domain-containing protein</fullName>
    </recommendedName>
</protein>
<feature type="region of interest" description="Disordered" evidence="5">
    <location>
        <begin position="29"/>
        <end position="57"/>
    </location>
</feature>
<gene>
    <name evidence="7" type="ORF">ACHAW5_003553</name>
</gene>
<dbReference type="PANTHER" id="PTHR13000">
    <property type="entry name" value="NUCLEOPORIN P54"/>
    <property type="match status" value="1"/>
</dbReference>
<organism evidence="7 8">
    <name type="scientific">Stephanodiscus triporus</name>
    <dbReference type="NCBI Taxonomy" id="2934178"/>
    <lineage>
        <taxon>Eukaryota</taxon>
        <taxon>Sar</taxon>
        <taxon>Stramenopiles</taxon>
        <taxon>Ochrophyta</taxon>
        <taxon>Bacillariophyta</taxon>
        <taxon>Coscinodiscophyceae</taxon>
        <taxon>Thalassiosirophycidae</taxon>
        <taxon>Stephanodiscales</taxon>
        <taxon>Stephanodiscaceae</taxon>
        <taxon>Stephanodiscus</taxon>
    </lineage>
</organism>
<evidence type="ECO:0000256" key="5">
    <source>
        <dbReference type="SAM" id="MobiDB-lite"/>
    </source>
</evidence>
<evidence type="ECO:0000256" key="4">
    <source>
        <dbReference type="SAM" id="Coils"/>
    </source>
</evidence>
<dbReference type="Pfam" id="PF13874">
    <property type="entry name" value="Nup54"/>
    <property type="match status" value="1"/>
</dbReference>
<name>A0ABD3MLV7_9STRA</name>
<evidence type="ECO:0000256" key="3">
    <source>
        <dbReference type="ARBA" id="ARBA00023242"/>
    </source>
</evidence>
<dbReference type="GO" id="GO:0005643">
    <property type="term" value="C:nuclear pore"/>
    <property type="evidence" value="ECO:0007669"/>
    <property type="project" value="UniProtKB-ARBA"/>
</dbReference>
<dbReference type="Pfam" id="PF13634">
    <property type="entry name" value="Nucleoporin_FG"/>
    <property type="match status" value="1"/>
</dbReference>
<keyword evidence="4" id="KW-0175">Coiled coil</keyword>
<comment type="subcellular location">
    <subcellularLocation>
        <location evidence="1">Nucleus</location>
    </subcellularLocation>
</comment>
<sequence length="458" mass="48553">MVTWGNNTTTVFGAGNSAASGFSFGGVAPSTPPAASTPAPTNPPPLWGGTTTSSTTTTAWGQPAASGGLFGSSNPAPAPTAGGLFGGAPAPAPIGFGSTQAPAVGGIFGSSTPAPATGGLFGTPAPAFGGFGTQQPQQQVNPYGGFGTQQPQQHQTNPHQAALYAHHSASQRQEAARIEEAIFNLHSKYSPNAADPLNPALASNNIPSSLCALTAILYDPLPPEHRAQGQLSVPKPSHISNQVWTEALARNPDPKELMPVPLVGAHALHSRIVSQQERANTLAMHAKKLRETLEFLENSANSSKDAIKHSNLHQEQLRRKLLEIMRKVEIIRCMGQPTQRAEVEAQQRLGEIMKQVNMVGKTLAYLEERGRQQARAWRMKRATMESRQAEVGSLPMVEEDKVALFHVLNGQRLGMERLGNIVKRDVRDAGIMKDELNKASSGRVKAFSSSGAAIFGGR</sequence>
<evidence type="ECO:0000256" key="1">
    <source>
        <dbReference type="ARBA" id="ARBA00004123"/>
    </source>
</evidence>
<proteinExistence type="predicted"/>
<evidence type="ECO:0000256" key="2">
    <source>
        <dbReference type="ARBA" id="ARBA00022448"/>
    </source>
</evidence>
<keyword evidence="8" id="KW-1185">Reference proteome</keyword>
<feature type="compositionally biased region" description="Low complexity" evidence="5">
    <location>
        <begin position="29"/>
        <end position="39"/>
    </location>
</feature>
<accession>A0ABD3MLV7</accession>
<feature type="domain" description="Nucleoporin Nup54 alpha-helical" evidence="6">
    <location>
        <begin position="235"/>
        <end position="367"/>
    </location>
</feature>
<dbReference type="InterPro" id="IPR024864">
    <property type="entry name" value="Nup54/Nup57/Nup44"/>
</dbReference>
<dbReference type="InterPro" id="IPR025712">
    <property type="entry name" value="Nup54_alpha-helical_dom"/>
</dbReference>
<evidence type="ECO:0000313" key="7">
    <source>
        <dbReference type="EMBL" id="KAL3764904.1"/>
    </source>
</evidence>
<evidence type="ECO:0000259" key="6">
    <source>
        <dbReference type="Pfam" id="PF13874"/>
    </source>
</evidence>
<dbReference type="Proteomes" id="UP001530315">
    <property type="component" value="Unassembled WGS sequence"/>
</dbReference>
<dbReference type="AlphaFoldDB" id="A0ABD3MLV7"/>